<evidence type="ECO:0000313" key="9">
    <source>
        <dbReference type="Proteomes" id="UP000472264"/>
    </source>
</evidence>
<name>A0A665TMS4_ECHNA</name>
<keyword evidence="2 6" id="KW-0812">Transmembrane</keyword>
<protein>
    <recommendedName>
        <fullName evidence="7">RDD domain-containing protein</fullName>
    </recommendedName>
</protein>
<dbReference type="Proteomes" id="UP000472264">
    <property type="component" value="Chromosome 6"/>
</dbReference>
<reference evidence="8" key="2">
    <citation type="submission" date="2025-08" db="UniProtKB">
        <authorList>
            <consortium name="Ensembl"/>
        </authorList>
    </citation>
    <scope>IDENTIFICATION</scope>
</reference>
<dbReference type="Ensembl" id="ENSENLT00000008996.1">
    <property type="protein sequence ID" value="ENSENLP00000008583.1"/>
    <property type="gene ID" value="ENSENLG00000004200.1"/>
</dbReference>
<dbReference type="Pfam" id="PF06271">
    <property type="entry name" value="RDD"/>
    <property type="match status" value="1"/>
</dbReference>
<evidence type="ECO:0000259" key="7">
    <source>
        <dbReference type="Pfam" id="PF06271"/>
    </source>
</evidence>
<dbReference type="GO" id="GO:0016020">
    <property type="term" value="C:membrane"/>
    <property type="evidence" value="ECO:0007669"/>
    <property type="project" value="UniProtKB-SubCell"/>
</dbReference>
<evidence type="ECO:0000256" key="4">
    <source>
        <dbReference type="ARBA" id="ARBA00023136"/>
    </source>
</evidence>
<comment type="subcellular location">
    <subcellularLocation>
        <location evidence="1">Membrane</location>
        <topology evidence="1">Multi-pass membrane protein</topology>
    </subcellularLocation>
</comment>
<evidence type="ECO:0000256" key="2">
    <source>
        <dbReference type="ARBA" id="ARBA00022692"/>
    </source>
</evidence>
<evidence type="ECO:0000256" key="6">
    <source>
        <dbReference type="SAM" id="Phobius"/>
    </source>
</evidence>
<accession>A0A665TMS4</accession>
<feature type="transmembrane region" description="Helical" evidence="6">
    <location>
        <begin position="312"/>
        <end position="332"/>
    </location>
</feature>
<evidence type="ECO:0000256" key="3">
    <source>
        <dbReference type="ARBA" id="ARBA00022989"/>
    </source>
</evidence>
<dbReference type="InterPro" id="IPR010432">
    <property type="entry name" value="RDD"/>
</dbReference>
<dbReference type="PANTHER" id="PTHR13659">
    <property type="entry name" value="AUTOSOMAL HIGHLY CONSERVED PROTEIN"/>
    <property type="match status" value="1"/>
</dbReference>
<evidence type="ECO:0000313" key="8">
    <source>
        <dbReference type="Ensembl" id="ENSENLP00000008583.1"/>
    </source>
</evidence>
<keyword evidence="4 6" id="KW-0472">Membrane</keyword>
<evidence type="ECO:0000256" key="1">
    <source>
        <dbReference type="ARBA" id="ARBA00004141"/>
    </source>
</evidence>
<feature type="region of interest" description="Disordered" evidence="5">
    <location>
        <begin position="135"/>
        <end position="179"/>
    </location>
</feature>
<feature type="transmembrane region" description="Helical" evidence="6">
    <location>
        <begin position="198"/>
        <end position="218"/>
    </location>
</feature>
<feature type="domain" description="RDD" evidence="7">
    <location>
        <begin position="185"/>
        <end position="344"/>
    </location>
</feature>
<dbReference type="InterPro" id="IPR039871">
    <property type="entry name" value="FAM8A1"/>
</dbReference>
<gene>
    <name evidence="8" type="primary">fam8a1b</name>
</gene>
<keyword evidence="9" id="KW-1185">Reference proteome</keyword>
<dbReference type="PANTHER" id="PTHR13659:SF6">
    <property type="entry name" value="FAMILY WITH SEQUENCE SIMILARITY 8 MEMBER A1B"/>
    <property type="match status" value="1"/>
</dbReference>
<dbReference type="OMA" id="FPICVVM"/>
<feature type="compositionally biased region" description="Pro residues" evidence="5">
    <location>
        <begin position="157"/>
        <end position="166"/>
    </location>
</feature>
<reference evidence="8" key="3">
    <citation type="submission" date="2025-09" db="UniProtKB">
        <authorList>
            <consortium name="Ensembl"/>
        </authorList>
    </citation>
    <scope>IDENTIFICATION</scope>
</reference>
<sequence length="354" mass="38932">MKMIPNGVVRNGTSSSNMADQENTNMEVVKGKNKHLSNKEKPLVDEVSPRTGNKSKVDGENGAGDSRATSEYCEKLQGWMWQYYTGYVNWQSWLAASAMSCPQYLQSASGASTTSLDLNSQHWYQSPLGLPMPPYPPAVVSSSSRTGEAAGGAAAPGLPPPPPPQQQPRQENGNAQRAGREYSIPSPFQRLLAEMVDFFILFFIKATIIISIMHLSGIKDVSKFAMHFIVEEIDEDTSMEELQKMMLVALVYRILVCFYEIVCIWGAGGATPGKFLIGLRVVTCDSSALVQPNRVLVVPATNVSLSASTVRALNKNFSIAFFFPAFITLLFFQHNRTVYDMVAGTIVVKRSRAR</sequence>
<keyword evidence="3 6" id="KW-1133">Transmembrane helix</keyword>
<dbReference type="InParanoid" id="A0A665TMS4"/>
<feature type="transmembrane region" description="Helical" evidence="6">
    <location>
        <begin position="247"/>
        <end position="267"/>
    </location>
</feature>
<organism evidence="8 9">
    <name type="scientific">Echeneis naucrates</name>
    <name type="common">Live sharksucker</name>
    <dbReference type="NCBI Taxonomy" id="173247"/>
    <lineage>
        <taxon>Eukaryota</taxon>
        <taxon>Metazoa</taxon>
        <taxon>Chordata</taxon>
        <taxon>Craniata</taxon>
        <taxon>Vertebrata</taxon>
        <taxon>Euteleostomi</taxon>
        <taxon>Actinopterygii</taxon>
        <taxon>Neopterygii</taxon>
        <taxon>Teleostei</taxon>
        <taxon>Neoteleostei</taxon>
        <taxon>Acanthomorphata</taxon>
        <taxon>Carangaria</taxon>
        <taxon>Carangiformes</taxon>
        <taxon>Echeneidae</taxon>
        <taxon>Echeneis</taxon>
    </lineage>
</organism>
<dbReference type="AlphaFoldDB" id="A0A665TMS4"/>
<feature type="compositionally biased region" description="Basic and acidic residues" evidence="5">
    <location>
        <begin position="37"/>
        <end position="48"/>
    </location>
</feature>
<feature type="region of interest" description="Disordered" evidence="5">
    <location>
        <begin position="1"/>
        <end position="67"/>
    </location>
</feature>
<reference evidence="8" key="1">
    <citation type="submission" date="2021-04" db="EMBL/GenBank/DDBJ databases">
        <authorList>
            <consortium name="Wellcome Sanger Institute Data Sharing"/>
        </authorList>
    </citation>
    <scope>NUCLEOTIDE SEQUENCE [LARGE SCALE GENOMIC DNA]</scope>
</reference>
<evidence type="ECO:0000256" key="5">
    <source>
        <dbReference type="SAM" id="MobiDB-lite"/>
    </source>
</evidence>
<feature type="compositionally biased region" description="Polar residues" evidence="5">
    <location>
        <begin position="11"/>
        <end position="26"/>
    </location>
</feature>
<proteinExistence type="predicted"/>